<dbReference type="AlphaFoldDB" id="Q256E5"/>
<name>Q256E5_CHLFF</name>
<dbReference type="HOGENOM" id="CLU_1479563_0_0_0"/>
<proteinExistence type="predicted"/>
<reference evidence="2 3" key="1">
    <citation type="journal article" date="2006" name="DNA Res.">
        <title>Genome sequence of the cat pathogen, Chlamydophila felis.</title>
        <authorList>
            <person name="Azuma Y."/>
            <person name="Hirakawa H."/>
            <person name="Yamashita A."/>
            <person name="Cai Y."/>
            <person name="Rahman M.A."/>
            <person name="Suzuki H."/>
            <person name="Mitaku S."/>
            <person name="Toh H."/>
            <person name="Goto S."/>
            <person name="Murakami T."/>
            <person name="Sugi K."/>
            <person name="Hayashi H."/>
            <person name="Fukushi H."/>
            <person name="Hattori M."/>
            <person name="Kuhara S."/>
            <person name="Shirai M."/>
        </authorList>
    </citation>
    <scope>NUCLEOTIDE SEQUENCE [LARGE SCALE GENOMIC DNA]</scope>
    <source>
        <strain evidence="2 3">Fe/C-56</strain>
    </source>
</reference>
<accession>Q256E5</accession>
<keyword evidence="1" id="KW-1133">Transmembrane helix</keyword>
<gene>
    <name evidence="2" type="ordered locus">CF0071</name>
</gene>
<evidence type="ECO:0000313" key="3">
    <source>
        <dbReference type="Proteomes" id="UP000001260"/>
    </source>
</evidence>
<evidence type="ECO:0000313" key="2">
    <source>
        <dbReference type="EMBL" id="BAE80843.1"/>
    </source>
</evidence>
<keyword evidence="1" id="KW-0812">Transmembrane</keyword>
<dbReference type="EMBL" id="AP006861">
    <property type="protein sequence ID" value="BAE80843.1"/>
    <property type="molecule type" value="Genomic_DNA"/>
</dbReference>
<evidence type="ECO:0000256" key="1">
    <source>
        <dbReference type="SAM" id="Phobius"/>
    </source>
</evidence>
<keyword evidence="1" id="KW-0472">Membrane</keyword>
<keyword evidence="3" id="KW-1185">Reference proteome</keyword>
<dbReference type="InterPro" id="IPR009968">
    <property type="entry name" value="DUF1494"/>
</dbReference>
<dbReference type="STRING" id="264202.gene:10543874"/>
<dbReference type="KEGG" id="cfe:BAE80843.1"/>
<dbReference type="Proteomes" id="UP000001260">
    <property type="component" value="Chromosome"/>
</dbReference>
<sequence length="183" mass="21478">MRNNLKSLRKRPFLLVELLVSITLFALLFSVLGFWQRYMFCSSKHNERSYKTFLQENYAYKKLRTVFRATSQIEDVPGFLCSMVFDRGVYRDPELAGEVAGSLYYHRDLGRLELQIRSLRNQSKVETLLLLDNVHRVDVVPQRVGGCQNSEDSRLPERVMMIIHRHFPKDGERVLTYQFALGK</sequence>
<dbReference type="Pfam" id="PF07379">
    <property type="entry name" value="DUF1494"/>
    <property type="match status" value="1"/>
</dbReference>
<dbReference type="OrthoDB" id="19066at2"/>
<protein>
    <submittedName>
        <fullName evidence="2">Uncharacterized protein</fullName>
    </submittedName>
</protein>
<organism evidence="2 3">
    <name type="scientific">Chlamydia felis (strain Fe/C-56)</name>
    <name type="common">Chlamydophila felis</name>
    <dbReference type="NCBI Taxonomy" id="264202"/>
    <lineage>
        <taxon>Bacteria</taxon>
        <taxon>Pseudomonadati</taxon>
        <taxon>Chlamydiota</taxon>
        <taxon>Chlamydiia</taxon>
        <taxon>Chlamydiales</taxon>
        <taxon>Chlamydiaceae</taxon>
        <taxon>Chlamydia/Chlamydophila group</taxon>
        <taxon>Chlamydia</taxon>
    </lineage>
</organism>
<feature type="transmembrane region" description="Helical" evidence="1">
    <location>
        <begin position="12"/>
        <end position="35"/>
    </location>
</feature>